<evidence type="ECO:0000313" key="3">
    <source>
        <dbReference type="Proteomes" id="UP000053958"/>
    </source>
</evidence>
<reference evidence="2 3" key="1">
    <citation type="submission" date="2015-04" db="EMBL/GenBank/DDBJ databases">
        <authorList>
            <person name="Heijne W.H."/>
            <person name="Fedorova N.D."/>
            <person name="Nierman W.C."/>
            <person name="Vollebregt A.W."/>
            <person name="Zhao Z."/>
            <person name="Wu L."/>
            <person name="Kumar M."/>
            <person name="Stam H."/>
            <person name="van den Berg M.A."/>
            <person name="Pel H.J."/>
        </authorList>
    </citation>
    <scope>NUCLEOTIDE SEQUENCE [LARGE SCALE GENOMIC DNA]</scope>
    <source>
        <strain evidence="2 3">CBS 393.64</strain>
    </source>
</reference>
<dbReference type="EMBL" id="LASV01000179">
    <property type="protein sequence ID" value="KKA21584.1"/>
    <property type="molecule type" value="Genomic_DNA"/>
</dbReference>
<sequence length="232" mass="24804">MATILSRSHPALRAARWTRVRFVSTLEGRPDIYTFPNASPSGGYLLSLLPSEPPKPELAIGTTTKLPPTPDSFQENPSFLKILQEVLSEHAHEDPEVKAEAKVMISTSGANLGSGGVFFAPQRGKKRPGYGGGGGAGGDSAGGASAQGGFGSGGRGGWIHVSDSRRRPEYGRIAWPEDIFGSLEVDNQGEFVGKNGNYQPSGTYRIVTLNGILGLSPFLREKLVQKLRELER</sequence>
<protein>
    <submittedName>
        <fullName evidence="2">Uncharacterized protein</fullName>
    </submittedName>
</protein>
<comment type="caution">
    <text evidence="2">The sequence shown here is derived from an EMBL/GenBank/DDBJ whole genome shotgun (WGS) entry which is preliminary data.</text>
</comment>
<evidence type="ECO:0000256" key="1">
    <source>
        <dbReference type="SAM" id="MobiDB-lite"/>
    </source>
</evidence>
<dbReference type="STRING" id="1408163.A0A0F4YTK7"/>
<dbReference type="RefSeq" id="XP_013328196.1">
    <property type="nucleotide sequence ID" value="XM_013472742.1"/>
</dbReference>
<dbReference type="Proteomes" id="UP000053958">
    <property type="component" value="Unassembled WGS sequence"/>
</dbReference>
<organism evidence="2 3">
    <name type="scientific">Rasamsonia emersonii (strain ATCC 16479 / CBS 393.64 / IMI 116815)</name>
    <dbReference type="NCBI Taxonomy" id="1408163"/>
    <lineage>
        <taxon>Eukaryota</taxon>
        <taxon>Fungi</taxon>
        <taxon>Dikarya</taxon>
        <taxon>Ascomycota</taxon>
        <taxon>Pezizomycotina</taxon>
        <taxon>Eurotiomycetes</taxon>
        <taxon>Eurotiomycetidae</taxon>
        <taxon>Eurotiales</taxon>
        <taxon>Trichocomaceae</taxon>
        <taxon>Rasamsonia</taxon>
    </lineage>
</organism>
<evidence type="ECO:0000313" key="2">
    <source>
        <dbReference type="EMBL" id="KKA21584.1"/>
    </source>
</evidence>
<dbReference type="GeneID" id="25316719"/>
<dbReference type="OrthoDB" id="5397701at2759"/>
<feature type="compositionally biased region" description="Gly residues" evidence="1">
    <location>
        <begin position="129"/>
        <end position="156"/>
    </location>
</feature>
<name>A0A0F4YTK7_RASE3</name>
<proteinExistence type="predicted"/>
<dbReference type="PANTHER" id="PTHR37331">
    <property type="entry name" value="YALI0F11671P"/>
    <property type="match status" value="1"/>
</dbReference>
<dbReference type="PANTHER" id="PTHR37331:SF1">
    <property type="entry name" value="YALI0F11671P"/>
    <property type="match status" value="1"/>
</dbReference>
<feature type="region of interest" description="Disordered" evidence="1">
    <location>
        <begin position="116"/>
        <end position="156"/>
    </location>
</feature>
<gene>
    <name evidence="2" type="ORF">T310_4371</name>
</gene>
<accession>A0A0F4YTK7</accession>
<keyword evidence="3" id="KW-1185">Reference proteome</keyword>
<dbReference type="AlphaFoldDB" id="A0A0F4YTK7"/>